<protein>
    <recommendedName>
        <fullName evidence="9">DEAD-box ATP-dependent RNA helicase RhpA</fullName>
        <ecNumber evidence="1">3.6.4.13</ecNumber>
    </recommendedName>
</protein>
<evidence type="ECO:0000313" key="17">
    <source>
        <dbReference type="Proteomes" id="UP000295497"/>
    </source>
</evidence>
<dbReference type="InterPro" id="IPR001650">
    <property type="entry name" value="Helicase_C-like"/>
</dbReference>
<evidence type="ECO:0000256" key="9">
    <source>
        <dbReference type="ARBA" id="ARBA00074363"/>
    </source>
</evidence>
<comment type="catalytic activity">
    <reaction evidence="8">
        <text>ATP + H2O = ADP + phosphate + H(+)</text>
        <dbReference type="Rhea" id="RHEA:13065"/>
        <dbReference type="ChEBI" id="CHEBI:15377"/>
        <dbReference type="ChEBI" id="CHEBI:15378"/>
        <dbReference type="ChEBI" id="CHEBI:30616"/>
        <dbReference type="ChEBI" id="CHEBI:43474"/>
        <dbReference type="ChEBI" id="CHEBI:456216"/>
        <dbReference type="EC" id="3.6.4.13"/>
    </reaction>
</comment>
<dbReference type="GO" id="GO:0016787">
    <property type="term" value="F:hydrolase activity"/>
    <property type="evidence" value="ECO:0007669"/>
    <property type="project" value="UniProtKB-KW"/>
</dbReference>
<feature type="domain" description="Helicase ATP-binding" evidence="13">
    <location>
        <begin position="32"/>
        <end position="206"/>
    </location>
</feature>
<dbReference type="Pfam" id="PF00270">
    <property type="entry name" value="DEAD"/>
    <property type="match status" value="1"/>
</dbReference>
<dbReference type="GO" id="GO:0009266">
    <property type="term" value="P:response to temperature stimulus"/>
    <property type="evidence" value="ECO:0007669"/>
    <property type="project" value="UniProtKB-ARBA"/>
</dbReference>
<dbReference type="GO" id="GO:0005829">
    <property type="term" value="C:cytosol"/>
    <property type="evidence" value="ECO:0007669"/>
    <property type="project" value="TreeGrafter"/>
</dbReference>
<keyword evidence="5 11" id="KW-0347">Helicase</keyword>
<dbReference type="GO" id="GO:0042255">
    <property type="term" value="P:ribosome assembly"/>
    <property type="evidence" value="ECO:0007669"/>
    <property type="project" value="UniProtKB-ARBA"/>
</dbReference>
<evidence type="ECO:0000256" key="6">
    <source>
        <dbReference type="ARBA" id="ARBA00022840"/>
    </source>
</evidence>
<reference evidence="16 17" key="1">
    <citation type="submission" date="2015-09" db="EMBL/GenBank/DDBJ databases">
        <title>Sorangium comparison.</title>
        <authorList>
            <person name="Zaburannyi N."/>
            <person name="Bunk B."/>
            <person name="Overmann J."/>
            <person name="Mueller R."/>
        </authorList>
    </citation>
    <scope>NUCLEOTIDE SEQUENCE [LARGE SCALE GENOMIC DNA]</scope>
    <source>
        <strain evidence="16 17">So ce836</strain>
    </source>
</reference>
<dbReference type="InterPro" id="IPR014014">
    <property type="entry name" value="RNA_helicase_DEAD_Q_motif"/>
</dbReference>
<evidence type="ECO:0000256" key="7">
    <source>
        <dbReference type="ARBA" id="ARBA00038437"/>
    </source>
</evidence>
<dbReference type="SMART" id="SM00487">
    <property type="entry name" value="DEXDc"/>
    <property type="match status" value="1"/>
</dbReference>
<dbReference type="EC" id="3.6.4.13" evidence="1"/>
<feature type="compositionally biased region" description="Low complexity" evidence="12">
    <location>
        <begin position="384"/>
        <end position="468"/>
    </location>
</feature>
<dbReference type="InterPro" id="IPR044742">
    <property type="entry name" value="DEAD/DEAH_RhlB"/>
</dbReference>
<dbReference type="EMBL" id="CP012672">
    <property type="protein sequence ID" value="AUX32357.1"/>
    <property type="molecule type" value="Genomic_DNA"/>
</dbReference>
<dbReference type="GO" id="GO:0005524">
    <property type="term" value="F:ATP binding"/>
    <property type="evidence" value="ECO:0007669"/>
    <property type="project" value="UniProtKB-KW"/>
</dbReference>
<dbReference type="InterPro" id="IPR014001">
    <property type="entry name" value="Helicase_ATP-bd"/>
</dbReference>
<dbReference type="GO" id="GO:0003676">
    <property type="term" value="F:nucleic acid binding"/>
    <property type="evidence" value="ECO:0007669"/>
    <property type="project" value="InterPro"/>
</dbReference>
<dbReference type="InterPro" id="IPR050079">
    <property type="entry name" value="DEAD_box_RNA_helicase"/>
</dbReference>
<feature type="domain" description="DEAD-box RNA helicase Q" evidence="15">
    <location>
        <begin position="1"/>
        <end position="29"/>
    </location>
</feature>
<evidence type="ECO:0000259" key="15">
    <source>
        <dbReference type="PROSITE" id="PS51195"/>
    </source>
</evidence>
<keyword evidence="2" id="KW-0963">Cytoplasm</keyword>
<evidence type="ECO:0000256" key="4">
    <source>
        <dbReference type="ARBA" id="ARBA00022801"/>
    </source>
</evidence>
<proteinExistence type="inferred from homology"/>
<evidence type="ECO:0000256" key="3">
    <source>
        <dbReference type="ARBA" id="ARBA00022741"/>
    </source>
</evidence>
<accession>A0A4P2QQ66</accession>
<dbReference type="PANTHER" id="PTHR47959:SF13">
    <property type="entry name" value="ATP-DEPENDENT RNA HELICASE RHLE"/>
    <property type="match status" value="1"/>
</dbReference>
<sequence length="479" mass="52524">MEFADLKLIDPLLRAIEAEGYSAPTPIQQQAIPPILEGNDVLGCAQTGTGKTAAFALPILQRLAQAGAPSQRGLRVLVLTPTRELAAQVGESFTTYGKNLGLRTAVVFGGVGQRPQMEALRRGVDVLVATPGRLLDLCSQGISPFGRLETLVLDEADRMLDMGFIHDIRRVLAMLPERRQTLLFSATMPPDIQKLADSILHRPVRVEVARVATTAENIDQRVVFVERSDKRAMLEHVLKDPALRRAIVFTRTKHGANRVVQQLGRARIEAVAIHGNKSQGARERALASFKQGTTSVLVATDIAARGIDIEDISHVINYDLPNIPESYVHRIGRTARAGASGVALSFCDIEERPYLADIERLIQKRLPLLSIPGIPWLQPDPRPAHQAQPQGRPQAQGRPQQQRPQGQGRPQAQGRPHQRPQGQGRPQAQGRPQPHGHARPQGPARPQPQGRPEGQARPQPQGQPQARPQPRHDTPRADN</sequence>
<evidence type="ECO:0000259" key="14">
    <source>
        <dbReference type="PROSITE" id="PS51194"/>
    </source>
</evidence>
<dbReference type="InterPro" id="IPR027417">
    <property type="entry name" value="P-loop_NTPase"/>
</dbReference>
<evidence type="ECO:0000259" key="13">
    <source>
        <dbReference type="PROSITE" id="PS51192"/>
    </source>
</evidence>
<name>A0A4P2QQ66_SORCE</name>
<dbReference type="CDD" id="cd00268">
    <property type="entry name" value="DEADc"/>
    <property type="match status" value="1"/>
</dbReference>
<feature type="region of interest" description="Disordered" evidence="12">
    <location>
        <begin position="377"/>
        <end position="479"/>
    </location>
</feature>
<dbReference type="PANTHER" id="PTHR47959">
    <property type="entry name" value="ATP-DEPENDENT RNA HELICASE RHLE-RELATED"/>
    <property type="match status" value="1"/>
</dbReference>
<evidence type="ECO:0000256" key="8">
    <source>
        <dbReference type="ARBA" id="ARBA00047984"/>
    </source>
</evidence>
<evidence type="ECO:0000256" key="10">
    <source>
        <dbReference type="PROSITE-ProRule" id="PRU00552"/>
    </source>
</evidence>
<dbReference type="PROSITE" id="PS51195">
    <property type="entry name" value="Q_MOTIF"/>
    <property type="match status" value="1"/>
</dbReference>
<dbReference type="SUPFAM" id="SSF52540">
    <property type="entry name" value="P-loop containing nucleoside triphosphate hydrolases"/>
    <property type="match status" value="1"/>
</dbReference>
<evidence type="ECO:0000256" key="12">
    <source>
        <dbReference type="SAM" id="MobiDB-lite"/>
    </source>
</evidence>
<evidence type="ECO:0000256" key="1">
    <source>
        <dbReference type="ARBA" id="ARBA00012552"/>
    </source>
</evidence>
<dbReference type="InterPro" id="IPR000629">
    <property type="entry name" value="RNA-helicase_DEAD-box_CS"/>
</dbReference>
<feature type="short sequence motif" description="Q motif" evidence="10">
    <location>
        <begin position="1"/>
        <end position="29"/>
    </location>
</feature>
<dbReference type="AlphaFoldDB" id="A0A4P2QQ66"/>
<feature type="compositionally biased region" description="Basic and acidic residues" evidence="12">
    <location>
        <begin position="470"/>
        <end position="479"/>
    </location>
</feature>
<dbReference type="CDD" id="cd18787">
    <property type="entry name" value="SF2_C_DEAD"/>
    <property type="match status" value="1"/>
</dbReference>
<organism evidence="16 17">
    <name type="scientific">Sorangium cellulosum</name>
    <name type="common">Polyangium cellulosum</name>
    <dbReference type="NCBI Taxonomy" id="56"/>
    <lineage>
        <taxon>Bacteria</taxon>
        <taxon>Pseudomonadati</taxon>
        <taxon>Myxococcota</taxon>
        <taxon>Polyangia</taxon>
        <taxon>Polyangiales</taxon>
        <taxon>Polyangiaceae</taxon>
        <taxon>Sorangium</taxon>
    </lineage>
</organism>
<dbReference type="PROSITE" id="PS51192">
    <property type="entry name" value="HELICASE_ATP_BIND_1"/>
    <property type="match status" value="1"/>
</dbReference>
<dbReference type="SMART" id="SM00490">
    <property type="entry name" value="HELICc"/>
    <property type="match status" value="1"/>
</dbReference>
<dbReference type="InterPro" id="IPR011545">
    <property type="entry name" value="DEAD/DEAH_box_helicase_dom"/>
</dbReference>
<dbReference type="PROSITE" id="PS00039">
    <property type="entry name" value="DEAD_ATP_HELICASE"/>
    <property type="match status" value="1"/>
</dbReference>
<evidence type="ECO:0000256" key="11">
    <source>
        <dbReference type="RuleBase" id="RU000492"/>
    </source>
</evidence>
<keyword evidence="4 11" id="KW-0378">Hydrolase</keyword>
<dbReference type="PROSITE" id="PS51194">
    <property type="entry name" value="HELICASE_CTER"/>
    <property type="match status" value="1"/>
</dbReference>
<dbReference type="Proteomes" id="UP000295497">
    <property type="component" value="Chromosome"/>
</dbReference>
<dbReference type="GO" id="GO:0003724">
    <property type="term" value="F:RNA helicase activity"/>
    <property type="evidence" value="ECO:0007669"/>
    <property type="project" value="UniProtKB-EC"/>
</dbReference>
<evidence type="ECO:0000256" key="5">
    <source>
        <dbReference type="ARBA" id="ARBA00022806"/>
    </source>
</evidence>
<keyword evidence="6 11" id="KW-0067">ATP-binding</keyword>
<dbReference type="FunFam" id="3.40.50.300:FF:000108">
    <property type="entry name" value="ATP-dependent RNA helicase RhlE"/>
    <property type="match status" value="1"/>
</dbReference>
<dbReference type="Pfam" id="PF00271">
    <property type="entry name" value="Helicase_C"/>
    <property type="match status" value="1"/>
</dbReference>
<dbReference type="RefSeq" id="WP_129575965.1">
    <property type="nucleotide sequence ID" value="NZ_CP012672.1"/>
</dbReference>
<evidence type="ECO:0000256" key="2">
    <source>
        <dbReference type="ARBA" id="ARBA00022490"/>
    </source>
</evidence>
<gene>
    <name evidence="16" type="ORF">SOCE836_044940</name>
</gene>
<dbReference type="Gene3D" id="3.40.50.300">
    <property type="entry name" value="P-loop containing nucleotide triphosphate hydrolases"/>
    <property type="match status" value="2"/>
</dbReference>
<comment type="similarity">
    <text evidence="7 11">Belongs to the DEAD box helicase family.</text>
</comment>
<evidence type="ECO:0000313" key="16">
    <source>
        <dbReference type="EMBL" id="AUX32357.1"/>
    </source>
</evidence>
<keyword evidence="3 11" id="KW-0547">Nucleotide-binding</keyword>
<feature type="domain" description="Helicase C-terminal" evidence="14">
    <location>
        <begin position="217"/>
        <end position="382"/>
    </location>
</feature>